<proteinExistence type="predicted"/>
<reference evidence="1 2" key="1">
    <citation type="submission" date="2021-06" db="EMBL/GenBank/DDBJ databases">
        <title>Caerostris extrusa draft genome.</title>
        <authorList>
            <person name="Kono N."/>
            <person name="Arakawa K."/>
        </authorList>
    </citation>
    <scope>NUCLEOTIDE SEQUENCE [LARGE SCALE GENOMIC DNA]</scope>
</reference>
<dbReference type="Proteomes" id="UP001054945">
    <property type="component" value="Unassembled WGS sequence"/>
</dbReference>
<evidence type="ECO:0000313" key="1">
    <source>
        <dbReference type="EMBL" id="GIY26082.1"/>
    </source>
</evidence>
<accession>A0AAV4S114</accession>
<keyword evidence="2" id="KW-1185">Reference proteome</keyword>
<dbReference type="EMBL" id="BPLR01008623">
    <property type="protein sequence ID" value="GIY26082.1"/>
    <property type="molecule type" value="Genomic_DNA"/>
</dbReference>
<sequence>MFHSTPYTTPSSSASLLLHPFRPYINRIVIIIAQRGLLLLPPAWRLRSKTRRYFLSTTPDEIFGGKMFDIDSVQLFTGCCGGAIHIWGGEVAIQRMGGIPKRS</sequence>
<evidence type="ECO:0000313" key="2">
    <source>
        <dbReference type="Proteomes" id="UP001054945"/>
    </source>
</evidence>
<gene>
    <name evidence="1" type="ORF">CEXT_375701</name>
</gene>
<organism evidence="1 2">
    <name type="scientific">Caerostris extrusa</name>
    <name type="common">Bark spider</name>
    <name type="synonym">Caerostris bankana</name>
    <dbReference type="NCBI Taxonomy" id="172846"/>
    <lineage>
        <taxon>Eukaryota</taxon>
        <taxon>Metazoa</taxon>
        <taxon>Ecdysozoa</taxon>
        <taxon>Arthropoda</taxon>
        <taxon>Chelicerata</taxon>
        <taxon>Arachnida</taxon>
        <taxon>Araneae</taxon>
        <taxon>Araneomorphae</taxon>
        <taxon>Entelegynae</taxon>
        <taxon>Araneoidea</taxon>
        <taxon>Araneidae</taxon>
        <taxon>Caerostris</taxon>
    </lineage>
</organism>
<protein>
    <submittedName>
        <fullName evidence="1">Uncharacterized protein</fullName>
    </submittedName>
</protein>
<comment type="caution">
    <text evidence="1">The sequence shown here is derived from an EMBL/GenBank/DDBJ whole genome shotgun (WGS) entry which is preliminary data.</text>
</comment>
<name>A0AAV4S114_CAEEX</name>
<dbReference type="AlphaFoldDB" id="A0AAV4S114"/>